<feature type="transmembrane region" description="Helical" evidence="1">
    <location>
        <begin position="118"/>
        <end position="140"/>
    </location>
</feature>
<keyword evidence="1" id="KW-0812">Transmembrane</keyword>
<keyword evidence="1" id="KW-0472">Membrane</keyword>
<keyword evidence="1" id="KW-1133">Transmembrane helix</keyword>
<organism evidence="2 3">
    <name type="scientific">Branchiostoma belcheri</name>
    <name type="common">Amphioxus</name>
    <dbReference type="NCBI Taxonomy" id="7741"/>
    <lineage>
        <taxon>Eukaryota</taxon>
        <taxon>Metazoa</taxon>
        <taxon>Chordata</taxon>
        <taxon>Cephalochordata</taxon>
        <taxon>Leptocardii</taxon>
        <taxon>Amphioxiformes</taxon>
        <taxon>Branchiostomatidae</taxon>
        <taxon>Branchiostoma</taxon>
    </lineage>
</organism>
<proteinExistence type="predicted"/>
<sequence length="173" mass="18851">MKGLCGEMFGWDSSLGCRPCFTCVTWPDDPHCRDCPLLETTPGYEAATTSAGWSSTTTGRQEELWTTAVADVVTSTFRELLPDLPGPLVRSTAPPDTLETVGPAGQQGFDDDLTLVELAVVALLSGLVTFLLVLVLLSCASCGVRMWRRRWGEDTRTVTLEKTPEEVTFLTPH</sequence>
<dbReference type="GeneID" id="109466300"/>
<reference evidence="3" key="1">
    <citation type="submission" date="2025-08" db="UniProtKB">
        <authorList>
            <consortium name="RefSeq"/>
        </authorList>
    </citation>
    <scope>IDENTIFICATION</scope>
    <source>
        <tissue evidence="3">Gonad</tissue>
    </source>
</reference>
<dbReference type="RefSeq" id="XP_019619568.1">
    <property type="nucleotide sequence ID" value="XM_019764009.1"/>
</dbReference>
<dbReference type="KEGG" id="bbel:109466300"/>
<dbReference type="Proteomes" id="UP000515135">
    <property type="component" value="Unplaced"/>
</dbReference>
<gene>
    <name evidence="3" type="primary">LOC109466300</name>
</gene>
<evidence type="ECO:0000313" key="2">
    <source>
        <dbReference type="Proteomes" id="UP000515135"/>
    </source>
</evidence>
<evidence type="ECO:0000313" key="3">
    <source>
        <dbReference type="RefSeq" id="XP_019619568.1"/>
    </source>
</evidence>
<evidence type="ECO:0000256" key="1">
    <source>
        <dbReference type="SAM" id="Phobius"/>
    </source>
</evidence>
<accession>A0A6P4Y563</accession>
<protein>
    <submittedName>
        <fullName evidence="3">Uncharacterized protein LOC109466300</fullName>
    </submittedName>
</protein>
<keyword evidence="2" id="KW-1185">Reference proteome</keyword>
<dbReference type="AlphaFoldDB" id="A0A6P4Y563"/>
<name>A0A6P4Y563_BRABE</name>
<dbReference type="OrthoDB" id="10050985at2759"/>